<dbReference type="RefSeq" id="WP_067995004.1">
    <property type="nucleotide sequence ID" value="NZ_CP015596.1"/>
</dbReference>
<proteinExistence type="predicted"/>
<organism evidence="1 2">
    <name type="scientific">Mycobacterium adipatum</name>
    <dbReference type="NCBI Taxonomy" id="1682113"/>
    <lineage>
        <taxon>Bacteria</taxon>
        <taxon>Bacillati</taxon>
        <taxon>Actinomycetota</taxon>
        <taxon>Actinomycetes</taxon>
        <taxon>Mycobacteriales</taxon>
        <taxon>Mycobacteriaceae</taxon>
        <taxon>Mycobacterium</taxon>
    </lineage>
</organism>
<gene>
    <name evidence="1" type="ORF">A7U43_11615</name>
</gene>
<sequence>MPAERAPSSSAATSDGAPLDSVAAVISCSRLGRTANPPTFSLTDWLRPRRRRYNSVSGA</sequence>
<reference evidence="1 2" key="1">
    <citation type="submission" date="2016-05" db="EMBL/GenBank/DDBJ databases">
        <title>Complete genome sequence of a phthalic acid esters degrading Mycobacterium sp. YC-RL4.</title>
        <authorList>
            <person name="Ren L."/>
            <person name="Fan S."/>
            <person name="Ruth N."/>
            <person name="Jia Y."/>
            <person name="Wang J."/>
            <person name="Qiao C."/>
        </authorList>
    </citation>
    <scope>NUCLEOTIDE SEQUENCE [LARGE SCALE GENOMIC DNA]</scope>
    <source>
        <strain evidence="1 2">YC-RL4</strain>
    </source>
</reference>
<dbReference type="Proteomes" id="UP000077143">
    <property type="component" value="Chromosome"/>
</dbReference>
<dbReference type="EMBL" id="CP015596">
    <property type="protein sequence ID" value="ANE79878.1"/>
    <property type="molecule type" value="Genomic_DNA"/>
</dbReference>
<accession>A0A172ULU7</accession>
<protein>
    <submittedName>
        <fullName evidence="1">Uncharacterized protein</fullName>
    </submittedName>
</protein>
<dbReference type="KEGG" id="madi:A7U43_11615"/>
<keyword evidence="2" id="KW-1185">Reference proteome</keyword>
<dbReference type="AlphaFoldDB" id="A0A172ULU7"/>
<evidence type="ECO:0000313" key="1">
    <source>
        <dbReference type="EMBL" id="ANE79878.1"/>
    </source>
</evidence>
<name>A0A172ULU7_9MYCO</name>
<evidence type="ECO:0000313" key="2">
    <source>
        <dbReference type="Proteomes" id="UP000077143"/>
    </source>
</evidence>
<dbReference type="OrthoDB" id="4752898at2"/>